<dbReference type="Pfam" id="PF00010">
    <property type="entry name" value="HLH"/>
    <property type="match status" value="1"/>
</dbReference>
<keyword evidence="3" id="KW-0010">Activator</keyword>
<dbReference type="Proteomes" id="UP000886885">
    <property type="component" value="Chromosome 1A"/>
</dbReference>
<protein>
    <recommendedName>
        <fullName evidence="8">BHLH domain-containing protein</fullName>
    </recommendedName>
</protein>
<dbReference type="GO" id="GO:0005634">
    <property type="term" value="C:nucleus"/>
    <property type="evidence" value="ECO:0007669"/>
    <property type="project" value="UniProtKB-SubCell"/>
</dbReference>
<evidence type="ECO:0000256" key="6">
    <source>
        <dbReference type="SAM" id="Coils"/>
    </source>
</evidence>
<keyword evidence="2" id="KW-0805">Transcription regulation</keyword>
<comment type="subcellular location">
    <subcellularLocation>
        <location evidence="1">Nucleus</location>
    </subcellularLocation>
</comment>
<evidence type="ECO:0000256" key="7">
    <source>
        <dbReference type="SAM" id="MobiDB-lite"/>
    </source>
</evidence>
<feature type="domain" description="BHLH" evidence="8">
    <location>
        <begin position="460"/>
        <end position="509"/>
    </location>
</feature>
<evidence type="ECO:0000259" key="8">
    <source>
        <dbReference type="PROSITE" id="PS50888"/>
    </source>
</evidence>
<dbReference type="InterPro" id="IPR054502">
    <property type="entry name" value="bHLH-TF_ACT-like_plant"/>
</dbReference>
<evidence type="ECO:0000256" key="4">
    <source>
        <dbReference type="ARBA" id="ARBA00023163"/>
    </source>
</evidence>
<comment type="caution">
    <text evidence="9">The sequence shown here is derived from an EMBL/GenBank/DDBJ whole genome shotgun (WGS) entry which is preliminary data.</text>
</comment>
<dbReference type="Pfam" id="PF14215">
    <property type="entry name" value="bHLH-MYC_N"/>
    <property type="match status" value="1"/>
</dbReference>
<dbReference type="PANTHER" id="PTHR46266:SF3">
    <property type="entry name" value="TRANSCRIPTION FACTOR EGL1"/>
    <property type="match status" value="1"/>
</dbReference>
<name>A0A8X8IV72_POPTO</name>
<sequence length="661" mass="73922">MFDLLWLSFKGIDPFLKPHCPHFTEHLSRWLMVPFFEDVFTFPQQKNIAFMISISFFACPERKGSLFVHALITGKCEFCRVLEWGDGYYNGDIKTRKTIQSIELDEDELGLQRSEQLRELYESLSVGEASPQARRPSAALSPEDLTDTEWYYLVCMSFIFDIGQGLPGTTLASGHPTWLCNAHSADSKVFSRSLLAKTVVCFQFMRGVIELGVTEQVLEDPSLINHIKTSFLEIPYAVAAKNSSARSDKELACATFNRETLDTKPIPVIGCGELDITSPNRNSNDQPAADSIMVEGLNGGASQMQSLQFMDDDHSVHHSLNSSDCISQTIVDPVKVVPILKNVKVNNQNLLDVQDCNHTKLTSLDLQREDFHYQSVLSCLLKTSNPLILGPDVQNCHQESSFVSWKKAGSVHPHKLKSGTRQKVLKKILLEVPRMHVDGLLDSPEYNSNKVVVGRPEADENGASHALSERKQREKLNKRFMILKSIVPSISKVDKVSILDETIEYLQELERKVEELGSNRELLEVLTKRKPQDTAERTSDNYGSNKIGNGKHSLTNKRKAPDIDEMEPDINHNVSKDGSAESITVSVNKEDVLIEIKCLWREGILLEIMDVASHLHLDSHSVQSSTMDGILSLTIKSKHKGLNAASIGTIKQALRRVAGKC</sequence>
<feature type="coiled-coil region" evidence="6">
    <location>
        <begin position="499"/>
        <end position="526"/>
    </location>
</feature>
<dbReference type="PANTHER" id="PTHR46266">
    <property type="entry name" value="TRANSCRIPTION FACTOR TT8"/>
    <property type="match status" value="1"/>
</dbReference>
<dbReference type="AlphaFoldDB" id="A0A8X8IV72"/>
<evidence type="ECO:0000256" key="5">
    <source>
        <dbReference type="ARBA" id="ARBA00023242"/>
    </source>
</evidence>
<evidence type="ECO:0000256" key="1">
    <source>
        <dbReference type="ARBA" id="ARBA00004123"/>
    </source>
</evidence>
<organism evidence="9 10">
    <name type="scientific">Populus tomentosa</name>
    <name type="common">Chinese white poplar</name>
    <dbReference type="NCBI Taxonomy" id="118781"/>
    <lineage>
        <taxon>Eukaryota</taxon>
        <taxon>Viridiplantae</taxon>
        <taxon>Streptophyta</taxon>
        <taxon>Embryophyta</taxon>
        <taxon>Tracheophyta</taxon>
        <taxon>Spermatophyta</taxon>
        <taxon>Magnoliopsida</taxon>
        <taxon>eudicotyledons</taxon>
        <taxon>Gunneridae</taxon>
        <taxon>Pentapetalae</taxon>
        <taxon>rosids</taxon>
        <taxon>fabids</taxon>
        <taxon>Malpighiales</taxon>
        <taxon>Salicaceae</taxon>
        <taxon>Saliceae</taxon>
        <taxon>Populus</taxon>
    </lineage>
</organism>
<dbReference type="InterPro" id="IPR025610">
    <property type="entry name" value="MYC/MYB_N"/>
</dbReference>
<keyword evidence="4" id="KW-0804">Transcription</keyword>
<feature type="region of interest" description="Disordered" evidence="7">
    <location>
        <begin position="528"/>
        <end position="575"/>
    </location>
</feature>
<keyword evidence="6" id="KW-0175">Coiled coil</keyword>
<evidence type="ECO:0000256" key="2">
    <source>
        <dbReference type="ARBA" id="ARBA00023015"/>
    </source>
</evidence>
<accession>A0A8X8IV72</accession>
<dbReference type="Pfam" id="PF22754">
    <property type="entry name" value="bHLH-TF_ACT-like_plant"/>
    <property type="match status" value="1"/>
</dbReference>
<dbReference type="PROSITE" id="PS50888">
    <property type="entry name" value="BHLH"/>
    <property type="match status" value="1"/>
</dbReference>
<keyword evidence="10" id="KW-1185">Reference proteome</keyword>
<dbReference type="OrthoDB" id="690068at2759"/>
<feature type="compositionally biased region" description="Basic and acidic residues" evidence="7">
    <location>
        <begin position="528"/>
        <end position="539"/>
    </location>
</feature>
<gene>
    <name evidence="9" type="ORF">POTOM_000834</name>
</gene>
<reference evidence="9" key="1">
    <citation type="journal article" date="2020" name="bioRxiv">
        <title>Hybrid origin of Populus tomentosa Carr. identified through genome sequencing and phylogenomic analysis.</title>
        <authorList>
            <person name="An X."/>
            <person name="Gao K."/>
            <person name="Chen Z."/>
            <person name="Li J."/>
            <person name="Yang X."/>
            <person name="Yang X."/>
            <person name="Zhou J."/>
            <person name="Guo T."/>
            <person name="Zhao T."/>
            <person name="Huang S."/>
            <person name="Miao D."/>
            <person name="Khan W.U."/>
            <person name="Rao P."/>
            <person name="Ye M."/>
            <person name="Lei B."/>
            <person name="Liao W."/>
            <person name="Wang J."/>
            <person name="Ji L."/>
            <person name="Li Y."/>
            <person name="Guo B."/>
            <person name="Mustafa N.S."/>
            <person name="Li S."/>
            <person name="Yun Q."/>
            <person name="Keller S.R."/>
            <person name="Mao J."/>
            <person name="Zhang R."/>
            <person name="Strauss S.H."/>
        </authorList>
    </citation>
    <scope>NUCLEOTIDE SEQUENCE</scope>
    <source>
        <strain evidence="9">GM15</strain>
        <tissue evidence="9">Leaf</tissue>
    </source>
</reference>
<evidence type="ECO:0000313" key="9">
    <source>
        <dbReference type="EMBL" id="KAG6791702.1"/>
    </source>
</evidence>
<evidence type="ECO:0000256" key="3">
    <source>
        <dbReference type="ARBA" id="ARBA00023159"/>
    </source>
</evidence>
<dbReference type="EMBL" id="JAAWWB010000001">
    <property type="protein sequence ID" value="KAG6791702.1"/>
    <property type="molecule type" value="Genomic_DNA"/>
</dbReference>
<dbReference type="InterPro" id="IPR011598">
    <property type="entry name" value="bHLH_dom"/>
</dbReference>
<dbReference type="GO" id="GO:0080090">
    <property type="term" value="P:regulation of primary metabolic process"/>
    <property type="evidence" value="ECO:0007669"/>
    <property type="project" value="UniProtKB-ARBA"/>
</dbReference>
<dbReference type="SMART" id="SM00353">
    <property type="entry name" value="HLH"/>
    <property type="match status" value="1"/>
</dbReference>
<proteinExistence type="predicted"/>
<dbReference type="GO" id="GO:0046983">
    <property type="term" value="F:protein dimerization activity"/>
    <property type="evidence" value="ECO:0007669"/>
    <property type="project" value="InterPro"/>
</dbReference>
<evidence type="ECO:0000313" key="10">
    <source>
        <dbReference type="Proteomes" id="UP000886885"/>
    </source>
</evidence>
<keyword evidence="5" id="KW-0539">Nucleus</keyword>